<evidence type="ECO:0000313" key="2">
    <source>
        <dbReference type="EMBL" id="KAF8484478.1"/>
    </source>
</evidence>
<dbReference type="EMBL" id="WHVB01000003">
    <property type="protein sequence ID" value="KAF8484478.1"/>
    <property type="molecule type" value="Genomic_DNA"/>
</dbReference>
<gene>
    <name evidence="2" type="ORF">DFH94DRAFT_234279</name>
</gene>
<evidence type="ECO:0000313" key="3">
    <source>
        <dbReference type="Proteomes" id="UP000759537"/>
    </source>
</evidence>
<proteinExistence type="predicted"/>
<reference evidence="2" key="1">
    <citation type="submission" date="2019-10" db="EMBL/GenBank/DDBJ databases">
        <authorList>
            <consortium name="DOE Joint Genome Institute"/>
            <person name="Kuo A."/>
            <person name="Miyauchi S."/>
            <person name="Kiss E."/>
            <person name="Drula E."/>
            <person name="Kohler A."/>
            <person name="Sanchez-Garcia M."/>
            <person name="Andreopoulos B."/>
            <person name="Barry K.W."/>
            <person name="Bonito G."/>
            <person name="Buee M."/>
            <person name="Carver A."/>
            <person name="Chen C."/>
            <person name="Cichocki N."/>
            <person name="Clum A."/>
            <person name="Culley D."/>
            <person name="Crous P.W."/>
            <person name="Fauchery L."/>
            <person name="Girlanda M."/>
            <person name="Hayes R."/>
            <person name="Keri Z."/>
            <person name="LaButti K."/>
            <person name="Lipzen A."/>
            <person name="Lombard V."/>
            <person name="Magnuson J."/>
            <person name="Maillard F."/>
            <person name="Morin E."/>
            <person name="Murat C."/>
            <person name="Nolan M."/>
            <person name="Ohm R."/>
            <person name="Pangilinan J."/>
            <person name="Pereira M."/>
            <person name="Perotto S."/>
            <person name="Peter M."/>
            <person name="Riley R."/>
            <person name="Sitrit Y."/>
            <person name="Stielow B."/>
            <person name="Szollosi G."/>
            <person name="Zifcakova L."/>
            <person name="Stursova M."/>
            <person name="Spatafora J.W."/>
            <person name="Tedersoo L."/>
            <person name="Vaario L.-M."/>
            <person name="Yamada A."/>
            <person name="Yan M."/>
            <person name="Wang P."/>
            <person name="Xu J."/>
            <person name="Bruns T."/>
            <person name="Baldrian P."/>
            <person name="Vilgalys R."/>
            <person name="Henrissat B."/>
            <person name="Grigoriev I.V."/>
            <person name="Hibbett D."/>
            <person name="Nagy L.G."/>
            <person name="Martin F.M."/>
        </authorList>
    </citation>
    <scope>NUCLEOTIDE SEQUENCE</scope>
    <source>
        <strain evidence="2">Prilba</strain>
    </source>
</reference>
<feature type="domain" description="HNH nuclease" evidence="1">
    <location>
        <begin position="138"/>
        <end position="203"/>
    </location>
</feature>
<name>A0A9P5N202_9AGAM</name>
<dbReference type="OrthoDB" id="3154770at2759"/>
<dbReference type="AlphaFoldDB" id="A0A9P5N202"/>
<protein>
    <recommendedName>
        <fullName evidence="1">HNH nuclease domain-containing protein</fullName>
    </recommendedName>
</protein>
<evidence type="ECO:0000259" key="1">
    <source>
        <dbReference type="Pfam" id="PF13391"/>
    </source>
</evidence>
<reference evidence="2" key="2">
    <citation type="journal article" date="2020" name="Nat. Commun.">
        <title>Large-scale genome sequencing of mycorrhizal fungi provides insights into the early evolution of symbiotic traits.</title>
        <authorList>
            <person name="Miyauchi S."/>
            <person name="Kiss E."/>
            <person name="Kuo A."/>
            <person name="Drula E."/>
            <person name="Kohler A."/>
            <person name="Sanchez-Garcia M."/>
            <person name="Morin E."/>
            <person name="Andreopoulos B."/>
            <person name="Barry K.W."/>
            <person name="Bonito G."/>
            <person name="Buee M."/>
            <person name="Carver A."/>
            <person name="Chen C."/>
            <person name="Cichocki N."/>
            <person name="Clum A."/>
            <person name="Culley D."/>
            <person name="Crous P.W."/>
            <person name="Fauchery L."/>
            <person name="Girlanda M."/>
            <person name="Hayes R.D."/>
            <person name="Keri Z."/>
            <person name="LaButti K."/>
            <person name="Lipzen A."/>
            <person name="Lombard V."/>
            <person name="Magnuson J."/>
            <person name="Maillard F."/>
            <person name="Murat C."/>
            <person name="Nolan M."/>
            <person name="Ohm R.A."/>
            <person name="Pangilinan J."/>
            <person name="Pereira M.F."/>
            <person name="Perotto S."/>
            <person name="Peter M."/>
            <person name="Pfister S."/>
            <person name="Riley R."/>
            <person name="Sitrit Y."/>
            <person name="Stielow J.B."/>
            <person name="Szollosi G."/>
            <person name="Zifcakova L."/>
            <person name="Stursova M."/>
            <person name="Spatafora J.W."/>
            <person name="Tedersoo L."/>
            <person name="Vaario L.M."/>
            <person name="Yamada A."/>
            <person name="Yan M."/>
            <person name="Wang P."/>
            <person name="Xu J."/>
            <person name="Bruns T."/>
            <person name="Baldrian P."/>
            <person name="Vilgalys R."/>
            <person name="Dunand C."/>
            <person name="Henrissat B."/>
            <person name="Grigoriev I.V."/>
            <person name="Hibbett D."/>
            <person name="Nagy L.G."/>
            <person name="Martin F.M."/>
        </authorList>
    </citation>
    <scope>NUCLEOTIDE SEQUENCE</scope>
    <source>
        <strain evidence="2">Prilba</strain>
    </source>
</reference>
<dbReference type="Pfam" id="PF13391">
    <property type="entry name" value="HNH_2"/>
    <property type="match status" value="1"/>
</dbReference>
<comment type="caution">
    <text evidence="2">The sequence shown here is derived from an EMBL/GenBank/DDBJ whole genome shotgun (WGS) entry which is preliminary data.</text>
</comment>
<dbReference type="Proteomes" id="UP000759537">
    <property type="component" value="Unassembled WGS sequence"/>
</dbReference>
<sequence>MTEIPRRNVHVFSSANGTEVAGFFQHGGVSISTFVGWINEVCYIPVEWALYPCKSDNNRAVGGGELDSRSGNDIQPGRYVIRTRPPESLQVSVYLTTDVPRTRAYSVNHTSTPHETNFVTRVRSRDSRCCIGGHLVAGEDYTGFEAAHIFPLSETDLWNDLNYKRFIEDDQIAPGFELNSVQQGFLCSSAEHRMFDNYSIGVNPDDNYRIYDYVGRDHNRSPHGKTFYRNPNEHQRYLPSADLLRDHFRQCVLRHVKGAGESNEPQRRFDPDIDLHAGGFNLTTGSWWSGSEGKRQLEAELAGRLWGMAATRNQICEVGEVR</sequence>
<accession>A0A9P5N202</accession>
<keyword evidence="3" id="KW-1185">Reference proteome</keyword>
<dbReference type="InterPro" id="IPR003615">
    <property type="entry name" value="HNH_nuc"/>
</dbReference>
<organism evidence="2 3">
    <name type="scientific">Russula ochroleuca</name>
    <dbReference type="NCBI Taxonomy" id="152965"/>
    <lineage>
        <taxon>Eukaryota</taxon>
        <taxon>Fungi</taxon>
        <taxon>Dikarya</taxon>
        <taxon>Basidiomycota</taxon>
        <taxon>Agaricomycotina</taxon>
        <taxon>Agaricomycetes</taxon>
        <taxon>Russulales</taxon>
        <taxon>Russulaceae</taxon>
        <taxon>Russula</taxon>
    </lineage>
</organism>